<dbReference type="Proteomes" id="UP000838412">
    <property type="component" value="Chromosome 11"/>
</dbReference>
<evidence type="ECO:0000313" key="2">
    <source>
        <dbReference type="Proteomes" id="UP000838412"/>
    </source>
</evidence>
<dbReference type="AlphaFoldDB" id="A0A8J9VIY7"/>
<reference evidence="1" key="1">
    <citation type="submission" date="2022-01" db="EMBL/GenBank/DDBJ databases">
        <authorList>
            <person name="Braso-Vives M."/>
        </authorList>
    </citation>
    <scope>NUCLEOTIDE SEQUENCE</scope>
</reference>
<name>A0A8J9VIY7_BRALA</name>
<organism evidence="1 2">
    <name type="scientific">Branchiostoma lanceolatum</name>
    <name type="common">Common lancelet</name>
    <name type="synonym">Amphioxus lanceolatum</name>
    <dbReference type="NCBI Taxonomy" id="7740"/>
    <lineage>
        <taxon>Eukaryota</taxon>
        <taxon>Metazoa</taxon>
        <taxon>Chordata</taxon>
        <taxon>Cephalochordata</taxon>
        <taxon>Leptocardii</taxon>
        <taxon>Amphioxiformes</taxon>
        <taxon>Branchiostomatidae</taxon>
        <taxon>Branchiostoma</taxon>
    </lineage>
</organism>
<dbReference type="EMBL" id="OV696696">
    <property type="protein sequence ID" value="CAH1240841.1"/>
    <property type="molecule type" value="Genomic_DNA"/>
</dbReference>
<keyword evidence="2" id="KW-1185">Reference proteome</keyword>
<accession>A0A8J9VIY7</accession>
<gene>
    <name evidence="1" type="primary">Hypp6115</name>
    <name evidence="1" type="ORF">BLAG_LOCUS4658</name>
</gene>
<sequence>MQSADAPTMKFRMYHRPGAPFAGIMTNARMGDAWIQVCWVPEKKKVLELFARRPERRVVTLKEAYLKRGCPVLEVEARLAEE</sequence>
<proteinExistence type="predicted"/>
<protein>
    <submittedName>
        <fullName evidence="1">Hypp6115 protein</fullName>
    </submittedName>
</protein>
<evidence type="ECO:0000313" key="1">
    <source>
        <dbReference type="EMBL" id="CAH1240841.1"/>
    </source>
</evidence>